<dbReference type="RefSeq" id="WP_202721685.1">
    <property type="nucleotide sequence ID" value="NZ_BPEX01000023.1"/>
</dbReference>
<name>A0ABS1SXY2_9GAMM</name>
<evidence type="ECO:0000313" key="2">
    <source>
        <dbReference type="EMBL" id="MBL4913411.1"/>
    </source>
</evidence>
<sequence>MKFEQIQLLLESVEKHGRGGRGVISLSLETGIPQFGIRRFVGKHDDCVMYVNGKVVLNRFGVHKGSVSDMLAHFREQNRKRTNCFWYFLCIFIVFNLLLF</sequence>
<comment type="caution">
    <text evidence="2">The sequence shown here is derived from an EMBL/GenBank/DDBJ whole genome shotgun (WGS) entry which is preliminary data.</text>
</comment>
<keyword evidence="1" id="KW-1133">Transmembrane helix</keyword>
<keyword evidence="1" id="KW-0472">Membrane</keyword>
<evidence type="ECO:0000256" key="1">
    <source>
        <dbReference type="SAM" id="Phobius"/>
    </source>
</evidence>
<reference evidence="2 3" key="1">
    <citation type="submission" date="2021-01" db="EMBL/GenBank/DDBJ databases">
        <title>Genome sequence of Shewanella schlegeliana JCM 11561.</title>
        <authorList>
            <person name="Zhang H."/>
            <person name="Li C."/>
        </authorList>
    </citation>
    <scope>NUCLEOTIDE SEQUENCE [LARGE SCALE GENOMIC DNA]</scope>
    <source>
        <strain evidence="2 3">JCM 11561</strain>
    </source>
</reference>
<keyword evidence="1" id="KW-0812">Transmembrane</keyword>
<accession>A0ABS1SXY2</accession>
<feature type="transmembrane region" description="Helical" evidence="1">
    <location>
        <begin position="84"/>
        <end position="99"/>
    </location>
</feature>
<dbReference type="EMBL" id="JAESVD010000005">
    <property type="protein sequence ID" value="MBL4913411.1"/>
    <property type="molecule type" value="Genomic_DNA"/>
</dbReference>
<evidence type="ECO:0000313" key="3">
    <source>
        <dbReference type="Proteomes" id="UP000604898"/>
    </source>
</evidence>
<dbReference type="Proteomes" id="UP000604898">
    <property type="component" value="Unassembled WGS sequence"/>
</dbReference>
<proteinExistence type="predicted"/>
<protein>
    <submittedName>
        <fullName evidence="2">Uncharacterized protein</fullName>
    </submittedName>
</protein>
<organism evidence="2 3">
    <name type="scientific">Shewanella schlegeliana</name>
    <dbReference type="NCBI Taxonomy" id="190308"/>
    <lineage>
        <taxon>Bacteria</taxon>
        <taxon>Pseudomonadati</taxon>
        <taxon>Pseudomonadota</taxon>
        <taxon>Gammaproteobacteria</taxon>
        <taxon>Alteromonadales</taxon>
        <taxon>Shewanellaceae</taxon>
        <taxon>Shewanella</taxon>
    </lineage>
</organism>
<keyword evidence="3" id="KW-1185">Reference proteome</keyword>
<gene>
    <name evidence="2" type="ORF">JMA39_09685</name>
</gene>